<evidence type="ECO:0000313" key="3">
    <source>
        <dbReference type="EMBL" id="MDQ5770987.1"/>
    </source>
</evidence>
<proteinExistence type="predicted"/>
<feature type="region of interest" description="Disordered" evidence="1">
    <location>
        <begin position="421"/>
        <end position="452"/>
    </location>
</feature>
<feature type="compositionally biased region" description="Polar residues" evidence="1">
    <location>
        <begin position="442"/>
        <end position="452"/>
    </location>
</feature>
<keyword evidence="9" id="KW-1185">Reference proteome</keyword>
<dbReference type="EMBL" id="JAVFKN010000054">
    <property type="protein sequence ID" value="MDQ5770987.1"/>
    <property type="molecule type" value="Genomic_DNA"/>
</dbReference>
<evidence type="ECO:0000256" key="1">
    <source>
        <dbReference type="SAM" id="MobiDB-lite"/>
    </source>
</evidence>
<dbReference type="Proteomes" id="UP001223336">
    <property type="component" value="Unassembled WGS sequence"/>
</dbReference>
<sequence>MNHNNKSNWVMFDNIIFTIDWSHPDQPAVTNGETTLAHVKGYFKTEHLAVHAPCLATKSQPLAEVRHPHPTDFLKGGKVERFAPSYVTVRSLINSETGEWNTGFEFDGSLIKHLQGHNVWGSDNLEQIVKDTFFSVLNSINPELIKLHDWDTQKQTIKFSRIDINASYDLGSFDNVFNWLQDAYKASSLKNRGRACFPNPKKAQEPTKEELTTLYWGTLNGKTKQADWYLKAYHKHTQIVETEPLIWVHDYNEKIFNEPRLPTPPDAQAYAEKALRVEITLKTKELKRKKLHALTDWQGVNVYDLFKHYTSRLSFDLSQMDKSIPNYDKLPTATKAVFMDWFNTKHLEKLYRHSTLERHRKIIRDITGHDILKQQCNPVDHVDFYDIHGNEPMGNPNTPDHKSVVEAKGARVIAAFMEKSNATSKSFKKKPTQKKKFTAQKVDQTTTRADIG</sequence>
<feature type="domain" description="Replication-associated protein G2P N-terminal" evidence="2">
    <location>
        <begin position="94"/>
        <end position="298"/>
    </location>
</feature>
<dbReference type="Proteomes" id="UP001229862">
    <property type="component" value="Chromosome"/>
</dbReference>
<dbReference type="RefSeq" id="WP_308136634.1">
    <property type="nucleotide sequence ID" value="NZ_CP133217.1"/>
</dbReference>
<dbReference type="GO" id="GO:0006260">
    <property type="term" value="P:DNA replication"/>
    <property type="evidence" value="ECO:0007669"/>
    <property type="project" value="InterPro"/>
</dbReference>
<evidence type="ECO:0000313" key="6">
    <source>
        <dbReference type="EMBL" id="WML85866.1"/>
    </source>
</evidence>
<dbReference type="EMBL" id="CP133217">
    <property type="protein sequence ID" value="WML85870.1"/>
    <property type="molecule type" value="Genomic_DNA"/>
</dbReference>
<dbReference type="EMBL" id="CP133217">
    <property type="protein sequence ID" value="WML85866.1"/>
    <property type="molecule type" value="Genomic_DNA"/>
</dbReference>
<accession>A0AA51MLH7</accession>
<evidence type="ECO:0000313" key="9">
    <source>
        <dbReference type="Proteomes" id="UP001223336"/>
    </source>
</evidence>
<organism evidence="8">
    <name type="scientific">Thiothrix subterranea</name>
    <dbReference type="NCBI Taxonomy" id="2735563"/>
    <lineage>
        <taxon>Bacteria</taxon>
        <taxon>Pseudomonadati</taxon>
        <taxon>Pseudomonadota</taxon>
        <taxon>Gammaproteobacteria</taxon>
        <taxon>Thiotrichales</taxon>
        <taxon>Thiotrichaceae</taxon>
        <taxon>Thiothrix</taxon>
    </lineage>
</organism>
<dbReference type="NCBIfam" id="TIGR01629">
    <property type="entry name" value="rep_II_X"/>
    <property type="match status" value="1"/>
</dbReference>
<dbReference type="InterPro" id="IPR022686">
    <property type="entry name" value="G2P_N"/>
</dbReference>
<evidence type="ECO:0000313" key="8">
    <source>
        <dbReference type="EMBL" id="WML85874.1"/>
    </source>
</evidence>
<evidence type="ECO:0000313" key="4">
    <source>
        <dbReference type="EMBL" id="WML85077.1"/>
    </source>
</evidence>
<gene>
    <name evidence="3" type="ORF">RCC75_20855</name>
    <name evidence="4" type="ORF">RCG00_12250</name>
    <name evidence="5" type="ORF">RCG00_12270</name>
    <name evidence="6" type="ORF">RCG00_16370</name>
    <name evidence="7" type="ORF">RCG00_16390</name>
    <name evidence="8" type="ORF">RCG00_16410</name>
</gene>
<dbReference type="InterPro" id="IPR006516">
    <property type="entry name" value="G2P"/>
</dbReference>
<evidence type="ECO:0000259" key="2">
    <source>
        <dbReference type="Pfam" id="PF05144"/>
    </source>
</evidence>
<reference evidence="8 9" key="1">
    <citation type="submission" date="2023-08" db="EMBL/GenBank/DDBJ databases">
        <title>New molecular markers tilS and rpoB for phylogenetic and monitoring studies of the genus Thiothrix biodiversity.</title>
        <authorList>
            <person name="Ravin N.V."/>
            <person name="Smolyakov D."/>
            <person name="Markov N.D."/>
            <person name="Beletsky A.V."/>
            <person name="Mardanov A.V."/>
            <person name="Rudenko T.S."/>
            <person name="Grabovich M.Y."/>
        </authorList>
    </citation>
    <scope>NUCLEOTIDE SEQUENCE</scope>
    <source>
        <strain evidence="8">DNT52</strain>
        <strain evidence="3 9">H33</strain>
    </source>
</reference>
<protein>
    <submittedName>
        <fullName evidence="8">Phage/plasmid replication protein, II/X family</fullName>
    </submittedName>
</protein>
<feature type="compositionally biased region" description="Basic residues" evidence="1">
    <location>
        <begin position="426"/>
        <end position="438"/>
    </location>
</feature>
<evidence type="ECO:0000313" key="5">
    <source>
        <dbReference type="EMBL" id="WML85081.1"/>
    </source>
</evidence>
<dbReference type="Pfam" id="PF05144">
    <property type="entry name" value="Phage_CRI"/>
    <property type="match status" value="1"/>
</dbReference>
<evidence type="ECO:0000313" key="7">
    <source>
        <dbReference type="EMBL" id="WML85870.1"/>
    </source>
</evidence>
<dbReference type="AlphaFoldDB" id="A0AA51MLH7"/>
<dbReference type="EMBL" id="CP133217">
    <property type="protein sequence ID" value="WML85874.1"/>
    <property type="molecule type" value="Genomic_DNA"/>
</dbReference>
<dbReference type="EMBL" id="CP133217">
    <property type="protein sequence ID" value="WML85081.1"/>
    <property type="molecule type" value="Genomic_DNA"/>
</dbReference>
<dbReference type="EMBL" id="CP133217">
    <property type="protein sequence ID" value="WML85077.1"/>
    <property type="molecule type" value="Genomic_DNA"/>
</dbReference>
<name>A0AA51MLH7_9GAMM</name>